<dbReference type="InterPro" id="IPR002347">
    <property type="entry name" value="SDR_fam"/>
</dbReference>
<dbReference type="AlphaFoldDB" id="A0A418KL30"/>
<dbReference type="Pfam" id="PF00106">
    <property type="entry name" value="adh_short"/>
    <property type="match status" value="1"/>
</dbReference>
<sequence length="168" mass="17432">MNRLDGRVALVTGAASGIGRAILERLAAEGAAVVATDVNDEPGTSAVKAVTEAGGRASYVHLDVTSEQDWSAAVRHAVDEYGGLDILVNNAGMGDLATVNSVHPGFIDTPMLEQAKGTPFERTMIDLTPMGRLGRPDEIAAGVAYLAGDDASFVTGLELYIDGGYLAR</sequence>
<dbReference type="RefSeq" id="WP_119661912.1">
    <property type="nucleotide sequence ID" value="NZ_QUAL01000190.1"/>
</dbReference>
<dbReference type="SUPFAM" id="SSF51735">
    <property type="entry name" value="NAD(P)-binding Rossmann-fold domains"/>
    <property type="match status" value="1"/>
</dbReference>
<dbReference type="PANTHER" id="PTHR42879:SF2">
    <property type="entry name" value="3-OXOACYL-[ACYL-CARRIER-PROTEIN] REDUCTASE FABG"/>
    <property type="match status" value="1"/>
</dbReference>
<dbReference type="OrthoDB" id="286404at2"/>
<dbReference type="PRINTS" id="PR00081">
    <property type="entry name" value="GDHRDH"/>
</dbReference>
<dbReference type="Gene3D" id="3.40.50.720">
    <property type="entry name" value="NAD(P)-binding Rossmann-like Domain"/>
    <property type="match status" value="2"/>
</dbReference>
<keyword evidence="3" id="KW-1185">Reference proteome</keyword>
<accession>A0A418KL30</accession>
<comment type="similarity">
    <text evidence="1">Belongs to the short-chain dehydrogenases/reductases (SDR) family.</text>
</comment>
<proteinExistence type="inferred from homology"/>
<reference evidence="2 3" key="1">
    <citation type="submission" date="2018-09" db="EMBL/GenBank/DDBJ databases">
        <title>Isolation, diversity and antifungal activity of actinobacteria from wheat.</title>
        <authorList>
            <person name="Han C."/>
        </authorList>
    </citation>
    <scope>NUCLEOTIDE SEQUENCE [LARGE SCALE GENOMIC DNA]</scope>
    <source>
        <strain evidence="2 3">NEAU-YY265</strain>
    </source>
</reference>
<name>A0A418KL30_9ACTN</name>
<evidence type="ECO:0000313" key="2">
    <source>
        <dbReference type="EMBL" id="RIQ18222.1"/>
    </source>
</evidence>
<dbReference type="InterPro" id="IPR050259">
    <property type="entry name" value="SDR"/>
</dbReference>
<dbReference type="Pfam" id="PF13561">
    <property type="entry name" value="adh_short_C2"/>
    <property type="match status" value="1"/>
</dbReference>
<dbReference type="EMBL" id="QUAL01000190">
    <property type="protein sequence ID" value="RIQ18222.1"/>
    <property type="molecule type" value="Genomic_DNA"/>
</dbReference>
<dbReference type="PANTHER" id="PTHR42879">
    <property type="entry name" value="3-OXOACYL-(ACYL-CARRIER-PROTEIN) REDUCTASE"/>
    <property type="match status" value="1"/>
</dbReference>
<dbReference type="Proteomes" id="UP000284057">
    <property type="component" value="Unassembled WGS sequence"/>
</dbReference>
<evidence type="ECO:0000256" key="1">
    <source>
        <dbReference type="ARBA" id="ARBA00006484"/>
    </source>
</evidence>
<organism evidence="2 3">
    <name type="scientific">Jiangella rhizosphaerae</name>
    <dbReference type="NCBI Taxonomy" id="2293569"/>
    <lineage>
        <taxon>Bacteria</taxon>
        <taxon>Bacillati</taxon>
        <taxon>Actinomycetota</taxon>
        <taxon>Actinomycetes</taxon>
        <taxon>Jiangellales</taxon>
        <taxon>Jiangellaceae</taxon>
        <taxon>Jiangella</taxon>
    </lineage>
</organism>
<comment type="caution">
    <text evidence="2">The sequence shown here is derived from an EMBL/GenBank/DDBJ whole genome shotgun (WGS) entry which is preliminary data.</text>
</comment>
<evidence type="ECO:0000313" key="3">
    <source>
        <dbReference type="Proteomes" id="UP000284057"/>
    </source>
</evidence>
<dbReference type="InterPro" id="IPR036291">
    <property type="entry name" value="NAD(P)-bd_dom_sf"/>
</dbReference>
<protein>
    <submittedName>
        <fullName evidence="2">SDR family oxidoreductase</fullName>
    </submittedName>
</protein>
<gene>
    <name evidence="2" type="ORF">DY240_21595</name>
</gene>